<dbReference type="InterPro" id="IPR005081">
    <property type="entry name" value="SpoIIGA"/>
</dbReference>
<feature type="transmembrane region" description="Helical" evidence="2">
    <location>
        <begin position="74"/>
        <end position="93"/>
    </location>
</feature>
<keyword evidence="2" id="KW-0812">Transmembrane</keyword>
<dbReference type="eggNOG" id="ENOG50301AF">
    <property type="taxonomic scope" value="Bacteria"/>
</dbReference>
<reference evidence="3 4" key="1">
    <citation type="journal article" date="2015" name="Geomicrobiol. J.">
        <title>Caldisalinibacter kiritimatiensis gen. nov., sp. nov., a moderately thermohalophilic thiosulfate-reducing bacterium from a hypersaline microbial mat.</title>
        <authorList>
            <person name="Ben Hania W."/>
            <person name="Joseph M."/>
            <person name="Fiebig A."/>
            <person name="Bunk B."/>
            <person name="Klenk H.-P."/>
            <person name="Fardeau M.-L."/>
            <person name="Spring S."/>
        </authorList>
    </citation>
    <scope>NUCLEOTIDE SEQUENCE [LARGE SCALE GENOMIC DNA]</scope>
    <source>
        <strain evidence="3 4">L21-TH-D2</strain>
    </source>
</reference>
<gene>
    <name evidence="3" type="ORF">L21TH_0623</name>
</gene>
<feature type="transmembrane region" description="Helical" evidence="2">
    <location>
        <begin position="36"/>
        <end position="54"/>
    </location>
</feature>
<dbReference type="STRING" id="1304284.L21TH_0623"/>
<proteinExistence type="predicted"/>
<sequence>MFMTRFTIKASVSVLIIIIAFTPYKLRKFIKLIATFYVVSFVFAGAALALFYLTKGDVVTGRGIFYIKEFPIRLLTIAIVMSWILFKTTWGYIQGTFSKDKVFVPITIKLNDKKVALTALIDTGNSLKDPITEVPVIIVQFSAIKSLLPKEIQNVFTTYKENSLETISAVMLQTKAEVNFRLIPFKSIGKDNGMLVGFKPDNVVIDDENEQKVISDIIVGIYNNKLSTDEKYMALLHPEILN</sequence>
<evidence type="ECO:0000313" key="3">
    <source>
        <dbReference type="EMBL" id="EOD01269.1"/>
    </source>
</evidence>
<feature type="transmembrane region" description="Helical" evidence="2">
    <location>
        <begin position="6"/>
        <end position="24"/>
    </location>
</feature>
<protein>
    <submittedName>
        <fullName evidence="3">Sporulation sigma-E factor processing peptidase (SpoIIGA)</fullName>
    </submittedName>
</protein>
<keyword evidence="4" id="KW-1185">Reference proteome</keyword>
<dbReference type="PIRSF" id="PIRSF018571">
    <property type="entry name" value="SpoIIGA"/>
    <property type="match status" value="1"/>
</dbReference>
<dbReference type="AlphaFoldDB" id="R1CXB6"/>
<comment type="caution">
    <text evidence="3">The sequence shown here is derived from an EMBL/GenBank/DDBJ whole genome shotgun (WGS) entry which is preliminary data.</text>
</comment>
<dbReference type="EMBL" id="ARZA01000066">
    <property type="protein sequence ID" value="EOD01269.1"/>
    <property type="molecule type" value="Genomic_DNA"/>
</dbReference>
<accession>R1CXB6</accession>
<evidence type="ECO:0000313" key="4">
    <source>
        <dbReference type="Proteomes" id="UP000013378"/>
    </source>
</evidence>
<organism evidence="3 4">
    <name type="scientific">Caldisalinibacter kiritimatiensis</name>
    <dbReference type="NCBI Taxonomy" id="1304284"/>
    <lineage>
        <taxon>Bacteria</taxon>
        <taxon>Bacillati</taxon>
        <taxon>Bacillota</taxon>
        <taxon>Tissierellia</taxon>
        <taxon>Tissierellales</taxon>
        <taxon>Thermohalobacteraceae</taxon>
        <taxon>Caldisalinibacter</taxon>
    </lineage>
</organism>
<dbReference type="GO" id="GO:0030436">
    <property type="term" value="P:asexual sporulation"/>
    <property type="evidence" value="ECO:0007669"/>
    <property type="project" value="InterPro"/>
</dbReference>
<dbReference type="GO" id="GO:0006508">
    <property type="term" value="P:proteolysis"/>
    <property type="evidence" value="ECO:0007669"/>
    <property type="project" value="InterPro"/>
</dbReference>
<feature type="active site" evidence="1">
    <location>
        <position position="122"/>
    </location>
</feature>
<dbReference type="Proteomes" id="UP000013378">
    <property type="component" value="Unassembled WGS sequence"/>
</dbReference>
<keyword evidence="2" id="KW-1133">Transmembrane helix</keyword>
<dbReference type="GO" id="GO:0004190">
    <property type="term" value="F:aspartic-type endopeptidase activity"/>
    <property type="evidence" value="ECO:0007669"/>
    <property type="project" value="InterPro"/>
</dbReference>
<keyword evidence="2" id="KW-0472">Membrane</keyword>
<evidence type="ECO:0000256" key="1">
    <source>
        <dbReference type="PIRSR" id="PIRSR018571-1"/>
    </source>
</evidence>
<name>R1CXB6_9FIRM</name>
<dbReference type="Pfam" id="PF03419">
    <property type="entry name" value="Peptidase_U4"/>
    <property type="match status" value="1"/>
</dbReference>
<evidence type="ECO:0000256" key="2">
    <source>
        <dbReference type="SAM" id="Phobius"/>
    </source>
</evidence>